<accession>A0A3S5CNH8</accession>
<reference evidence="2" key="1">
    <citation type="submission" date="2018-11" db="EMBL/GenBank/DDBJ databases">
        <authorList>
            <consortium name="Pathogen Informatics"/>
        </authorList>
    </citation>
    <scope>NUCLEOTIDE SEQUENCE</scope>
</reference>
<keyword evidence="1" id="KW-1133">Transmembrane helix</keyword>
<keyword evidence="1" id="KW-0812">Transmembrane</keyword>
<keyword evidence="1" id="KW-0472">Membrane</keyword>
<evidence type="ECO:0000313" key="3">
    <source>
        <dbReference type="Proteomes" id="UP000784294"/>
    </source>
</evidence>
<feature type="transmembrane region" description="Helical" evidence="1">
    <location>
        <begin position="148"/>
        <end position="171"/>
    </location>
</feature>
<sequence>MAVSFCDCKHSYDLTGCPHSPADSSSLQRPLAPPVRTNNQAYIQHTHIHTHTARLQRRQVNALLHSIKHLLFTFTHARPAPIGTLKLTSLSPKRQSDMSCFPSIPKCSLLPIDSQPFSPPLGLATKYILSWLASPPLLSSPLLSSPLLSHHACSLFSLFSFFFSLFSFLYLNRRHCLLAAFSLTKLHAASAAACDLNKFCASAGRSAGRLVGWTAGRLAGWPVGGLAGWRLGRPVVSATASSLAVRREVGRWRGSTVK</sequence>
<keyword evidence="3" id="KW-1185">Reference proteome</keyword>
<organism evidence="2 3">
    <name type="scientific">Protopolystoma xenopodis</name>
    <dbReference type="NCBI Taxonomy" id="117903"/>
    <lineage>
        <taxon>Eukaryota</taxon>
        <taxon>Metazoa</taxon>
        <taxon>Spiralia</taxon>
        <taxon>Lophotrochozoa</taxon>
        <taxon>Platyhelminthes</taxon>
        <taxon>Monogenea</taxon>
        <taxon>Polyopisthocotylea</taxon>
        <taxon>Polystomatidea</taxon>
        <taxon>Polystomatidae</taxon>
        <taxon>Protopolystoma</taxon>
    </lineage>
</organism>
<comment type="caution">
    <text evidence="2">The sequence shown here is derived from an EMBL/GenBank/DDBJ whole genome shotgun (WGS) entry which is preliminary data.</text>
</comment>
<name>A0A3S5CNH8_9PLAT</name>
<proteinExistence type="predicted"/>
<protein>
    <submittedName>
        <fullName evidence="2">Uncharacterized protein</fullName>
    </submittedName>
</protein>
<evidence type="ECO:0000313" key="2">
    <source>
        <dbReference type="EMBL" id="VEL23360.1"/>
    </source>
</evidence>
<gene>
    <name evidence="2" type="ORF">PXEA_LOCUS16800</name>
</gene>
<dbReference type="EMBL" id="CAAALY010061502">
    <property type="protein sequence ID" value="VEL23360.1"/>
    <property type="molecule type" value="Genomic_DNA"/>
</dbReference>
<dbReference type="AlphaFoldDB" id="A0A3S5CNH8"/>
<dbReference type="Proteomes" id="UP000784294">
    <property type="component" value="Unassembled WGS sequence"/>
</dbReference>
<evidence type="ECO:0000256" key="1">
    <source>
        <dbReference type="SAM" id="Phobius"/>
    </source>
</evidence>